<proteinExistence type="predicted"/>
<dbReference type="PANTHER" id="PTHR30069">
    <property type="entry name" value="TONB-DEPENDENT OUTER MEMBRANE RECEPTOR"/>
    <property type="match status" value="1"/>
</dbReference>
<protein>
    <recommendedName>
        <fullName evidence="11">TonB-dependent receptor</fullName>
    </recommendedName>
</protein>
<dbReference type="Proteomes" id="UP001310022">
    <property type="component" value="Unassembled WGS sequence"/>
</dbReference>
<evidence type="ECO:0000256" key="5">
    <source>
        <dbReference type="ARBA" id="ARBA00023136"/>
    </source>
</evidence>
<keyword evidence="6" id="KW-0998">Cell outer membrane</keyword>
<dbReference type="AlphaFoldDB" id="A0AAN5AKS4"/>
<organism evidence="9 10">
    <name type="scientific">Persicobacter diffluens</name>
    <dbReference type="NCBI Taxonomy" id="981"/>
    <lineage>
        <taxon>Bacteria</taxon>
        <taxon>Pseudomonadati</taxon>
        <taxon>Bacteroidota</taxon>
        <taxon>Cytophagia</taxon>
        <taxon>Cytophagales</taxon>
        <taxon>Persicobacteraceae</taxon>
        <taxon>Persicobacter</taxon>
    </lineage>
</organism>
<evidence type="ECO:0000256" key="2">
    <source>
        <dbReference type="ARBA" id="ARBA00022448"/>
    </source>
</evidence>
<dbReference type="SUPFAM" id="SSF49464">
    <property type="entry name" value="Carboxypeptidase regulatory domain-like"/>
    <property type="match status" value="1"/>
</dbReference>
<dbReference type="GO" id="GO:0015344">
    <property type="term" value="F:siderophore uptake transmembrane transporter activity"/>
    <property type="evidence" value="ECO:0007669"/>
    <property type="project" value="TreeGrafter"/>
</dbReference>
<dbReference type="InterPro" id="IPR057601">
    <property type="entry name" value="Oar-like_b-barrel"/>
</dbReference>
<dbReference type="Gene3D" id="2.170.130.10">
    <property type="entry name" value="TonB-dependent receptor, plug domain"/>
    <property type="match status" value="1"/>
</dbReference>
<evidence type="ECO:0000256" key="4">
    <source>
        <dbReference type="ARBA" id="ARBA00022692"/>
    </source>
</evidence>
<dbReference type="PANTHER" id="PTHR30069:SF46">
    <property type="entry name" value="OAR PROTEIN"/>
    <property type="match status" value="1"/>
</dbReference>
<dbReference type="EMBL" id="BQKE01000001">
    <property type="protein sequence ID" value="GJM62112.1"/>
    <property type="molecule type" value="Genomic_DNA"/>
</dbReference>
<evidence type="ECO:0000256" key="3">
    <source>
        <dbReference type="ARBA" id="ARBA00022452"/>
    </source>
</evidence>
<dbReference type="SUPFAM" id="SSF56935">
    <property type="entry name" value="Porins"/>
    <property type="match status" value="1"/>
</dbReference>
<accession>A0AAN5AKS4</accession>
<evidence type="ECO:0000313" key="10">
    <source>
        <dbReference type="Proteomes" id="UP001310022"/>
    </source>
</evidence>
<dbReference type="GO" id="GO:0044718">
    <property type="term" value="P:siderophore transmembrane transport"/>
    <property type="evidence" value="ECO:0007669"/>
    <property type="project" value="TreeGrafter"/>
</dbReference>
<dbReference type="InterPro" id="IPR036942">
    <property type="entry name" value="Beta-barrel_TonB_sf"/>
</dbReference>
<dbReference type="Gene3D" id="2.40.170.20">
    <property type="entry name" value="TonB-dependent receptor, beta-barrel domain"/>
    <property type="match status" value="1"/>
</dbReference>
<comment type="caution">
    <text evidence="9">The sequence shown here is derived from an EMBL/GenBank/DDBJ whole genome shotgun (WGS) entry which is preliminary data.</text>
</comment>
<keyword evidence="3" id="KW-1134">Transmembrane beta strand</keyword>
<dbReference type="Pfam" id="PF07715">
    <property type="entry name" value="Plug"/>
    <property type="match status" value="1"/>
</dbReference>
<comment type="subcellular location">
    <subcellularLocation>
        <location evidence="1">Cell outer membrane</location>
        <topology evidence="1">Multi-pass membrane protein</topology>
    </subcellularLocation>
</comment>
<evidence type="ECO:0000313" key="9">
    <source>
        <dbReference type="EMBL" id="GJM62112.1"/>
    </source>
</evidence>
<keyword evidence="5" id="KW-0472">Membrane</keyword>
<dbReference type="GO" id="GO:0009279">
    <property type="term" value="C:cell outer membrane"/>
    <property type="evidence" value="ECO:0007669"/>
    <property type="project" value="UniProtKB-SubCell"/>
</dbReference>
<dbReference type="InterPro" id="IPR039426">
    <property type="entry name" value="TonB-dep_rcpt-like"/>
</dbReference>
<dbReference type="InterPro" id="IPR012910">
    <property type="entry name" value="Plug_dom"/>
</dbReference>
<evidence type="ECO:0000259" key="8">
    <source>
        <dbReference type="Pfam" id="PF25183"/>
    </source>
</evidence>
<feature type="domain" description="TonB-dependent receptor plug" evidence="7">
    <location>
        <begin position="137"/>
        <end position="243"/>
    </location>
</feature>
<keyword evidence="10" id="KW-1185">Reference proteome</keyword>
<name>A0AAN5AKS4_9BACT</name>
<dbReference type="Gene3D" id="2.60.40.1120">
    <property type="entry name" value="Carboxypeptidase-like, regulatory domain"/>
    <property type="match status" value="1"/>
</dbReference>
<sequence>MNHQYYKNFIVLLIFVFAVTLSFGQGSTTSSMNGRVTDENGDALPGATVVATDTRTGAEYGSITDFNGFYRINGMSVGGPYKLEVSFVGYDAYLKVDLFLTLGQTFKVDVAMGESVMALEGVEVTASAEDDFDGNRTGAQTVVGSDKIEALPTVARDLNDFTRLTPQAKVDNNGGLSIAGINNRYNAIFIDGAVNNDVFGLSSQGTNGGQTGISPVSIDAIEQFQVVIAPYDVRQGGFAGGGINAVTRSGSNQFEGSAYWLFRNQNIAGKTPTDDPNVEREKLSDFSAQTYGARLGGPIIKNKLFFFANVEIQRDETPQPYNPVGYLGDTDAAGLDDLRQALISRYDYDPGDFRNNTQELRGEKFLLRFDYNINRNHKLTARHSYTKGEALQPDRSSNTSISYFNAGRTFPSVTNSTAIELNSNFGSKFSNNLILGYTHVLDDRTWLGGAFPSVQITDGAGRITFGSEPFSTANKLEQDIFTITDNFSIYKGRHTITIGTHNEFYKLFNLFVRQNFGEYSYNSVADFLTGDTDSTAVVQYRRGYSILNPPALGNENTTSAADFNAMQLGFYVQDEIEVNDKLKVTAGLRVDIPIYTDDPIENTKFNQETLPQIAAAGWDVNGVKSGQLFKVRPLFAPRVGFNFDVFGNQTTQLRGGTGIFNSRIPLVWLGGAYTNTGLSVGTYTADDRFFDPDISKQPPFGPFPDNPEPSGQMDLFRDDFKLPQVWRSNLAVDQKLPAGLVATVEFMYTKTLNDVVYKNLNVSPNPSGNLEGPGDQRPFYDRANRIDADYTDIILGENTSKGHSYNISATIKQSTAFGLDWSLSYTYGQSKVLTDGTSSQNSSQWRFTENVNGKNNLDLSFSDFDPGHRIVGFVSYRKEYLKSMATTISLFGNAESGKRFSYVYGGSTVQGTDGTTKRGTGQIAFDDPGSSTTTSDLIYVPRSADEINLIDYVQDGRTITAEEQWEQLDAYIRGDDYLSERRGDYVERNGDRLPFTFTMDLKLAQEFFINTNNGRRHKLTVSFDIFNFTNFLNKDWGRKYFMSFDQFPLIRNVGGEGTDRPEFIFNTPSGDIWNIDDSGVNGARWQAQLGVRYTF</sequence>
<gene>
    <name evidence="9" type="ORF">PEDI_26640</name>
</gene>
<feature type="domain" description="TonB-dependent transporter Oar-like beta-barrel" evidence="8">
    <location>
        <begin position="246"/>
        <end position="320"/>
    </location>
</feature>
<dbReference type="Pfam" id="PF13620">
    <property type="entry name" value="CarboxypepD_reg"/>
    <property type="match status" value="1"/>
</dbReference>
<dbReference type="RefSeq" id="WP_338237475.1">
    <property type="nucleotide sequence ID" value="NZ_BQKE01000001.1"/>
</dbReference>
<keyword evidence="4" id="KW-0812">Transmembrane</keyword>
<evidence type="ECO:0000259" key="7">
    <source>
        <dbReference type="Pfam" id="PF07715"/>
    </source>
</evidence>
<feature type="domain" description="TonB-dependent transporter Oar-like beta-barrel" evidence="8">
    <location>
        <begin position="353"/>
        <end position="1031"/>
    </location>
</feature>
<keyword evidence="2" id="KW-0813">Transport</keyword>
<reference evidence="9 10" key="1">
    <citation type="submission" date="2021-12" db="EMBL/GenBank/DDBJ databases">
        <title>Genome sequencing of bacteria with rrn-lacking chromosome and rrn-plasmid.</title>
        <authorList>
            <person name="Anda M."/>
            <person name="Iwasaki W."/>
        </authorList>
    </citation>
    <scope>NUCLEOTIDE SEQUENCE [LARGE SCALE GENOMIC DNA]</scope>
    <source>
        <strain evidence="9 10">NBRC 15940</strain>
    </source>
</reference>
<dbReference type="Pfam" id="PF25183">
    <property type="entry name" value="OMP_b-brl_4"/>
    <property type="match status" value="2"/>
</dbReference>
<evidence type="ECO:0000256" key="1">
    <source>
        <dbReference type="ARBA" id="ARBA00004571"/>
    </source>
</evidence>
<evidence type="ECO:0008006" key="11">
    <source>
        <dbReference type="Google" id="ProtNLM"/>
    </source>
</evidence>
<evidence type="ECO:0000256" key="6">
    <source>
        <dbReference type="ARBA" id="ARBA00023237"/>
    </source>
</evidence>
<dbReference type="InterPro" id="IPR037066">
    <property type="entry name" value="Plug_dom_sf"/>
</dbReference>
<dbReference type="InterPro" id="IPR008969">
    <property type="entry name" value="CarboxyPept-like_regulatory"/>
</dbReference>